<evidence type="ECO:0000256" key="19">
    <source>
        <dbReference type="ARBA" id="ARBA00048679"/>
    </source>
</evidence>
<dbReference type="Proteomes" id="UP001172457">
    <property type="component" value="Chromosome 6"/>
</dbReference>
<dbReference type="FunFam" id="1.10.510.10:FF:000445">
    <property type="entry name" value="MDIS1-interacting receptor like kinase 2"/>
    <property type="match status" value="1"/>
</dbReference>
<evidence type="ECO:0000256" key="22">
    <source>
        <dbReference type="SAM" id="Phobius"/>
    </source>
</evidence>
<keyword evidence="9" id="KW-0732">Signal</keyword>
<dbReference type="InterPro" id="IPR032675">
    <property type="entry name" value="LRR_dom_sf"/>
</dbReference>
<comment type="subcellular location">
    <subcellularLocation>
        <location evidence="1">Cell membrane</location>
    </subcellularLocation>
    <subcellularLocation>
        <location evidence="2">Membrane</location>
        <topology evidence="2">Single-pass type I membrane protein</topology>
    </subcellularLocation>
</comment>
<organism evidence="24 25">
    <name type="scientific">Centaurea solstitialis</name>
    <name type="common">yellow star-thistle</name>
    <dbReference type="NCBI Taxonomy" id="347529"/>
    <lineage>
        <taxon>Eukaryota</taxon>
        <taxon>Viridiplantae</taxon>
        <taxon>Streptophyta</taxon>
        <taxon>Embryophyta</taxon>
        <taxon>Tracheophyta</taxon>
        <taxon>Spermatophyta</taxon>
        <taxon>Magnoliopsida</taxon>
        <taxon>eudicotyledons</taxon>
        <taxon>Gunneridae</taxon>
        <taxon>Pentapetalae</taxon>
        <taxon>asterids</taxon>
        <taxon>campanulids</taxon>
        <taxon>Asterales</taxon>
        <taxon>Asteraceae</taxon>
        <taxon>Carduoideae</taxon>
        <taxon>Cardueae</taxon>
        <taxon>Centaureinae</taxon>
        <taxon>Centaurea</taxon>
    </lineage>
</organism>
<comment type="caution">
    <text evidence="24">The sequence shown here is derived from an EMBL/GenBank/DDBJ whole genome shotgun (WGS) entry which is preliminary data.</text>
</comment>
<name>A0AA38T129_9ASTR</name>
<keyword evidence="7" id="KW-0808">Transferase</keyword>
<evidence type="ECO:0000256" key="9">
    <source>
        <dbReference type="ARBA" id="ARBA00022729"/>
    </source>
</evidence>
<dbReference type="EC" id="2.7.11.1" evidence="3"/>
<evidence type="ECO:0000256" key="1">
    <source>
        <dbReference type="ARBA" id="ARBA00004236"/>
    </source>
</evidence>
<dbReference type="GO" id="GO:0006952">
    <property type="term" value="P:defense response"/>
    <property type="evidence" value="ECO:0007669"/>
    <property type="project" value="UniProtKB-ARBA"/>
</dbReference>
<dbReference type="SUPFAM" id="SSF52047">
    <property type="entry name" value="RNI-like"/>
    <property type="match status" value="1"/>
</dbReference>
<keyword evidence="5" id="KW-0597">Phosphoprotein</keyword>
<comment type="catalytic activity">
    <reaction evidence="18">
        <text>L-threonyl-[protein] + ATP = O-phospho-L-threonyl-[protein] + ADP + H(+)</text>
        <dbReference type="Rhea" id="RHEA:46608"/>
        <dbReference type="Rhea" id="RHEA-COMP:11060"/>
        <dbReference type="Rhea" id="RHEA-COMP:11605"/>
        <dbReference type="ChEBI" id="CHEBI:15378"/>
        <dbReference type="ChEBI" id="CHEBI:30013"/>
        <dbReference type="ChEBI" id="CHEBI:30616"/>
        <dbReference type="ChEBI" id="CHEBI:61977"/>
        <dbReference type="ChEBI" id="CHEBI:456216"/>
        <dbReference type="EC" id="2.7.11.1"/>
    </reaction>
</comment>
<dbReference type="PROSITE" id="PS00109">
    <property type="entry name" value="PROTEIN_KINASE_TYR"/>
    <property type="match status" value="1"/>
</dbReference>
<dbReference type="PRINTS" id="PR00019">
    <property type="entry name" value="LEURICHRPT"/>
</dbReference>
<dbReference type="InterPro" id="IPR013210">
    <property type="entry name" value="LRR_N_plant-typ"/>
</dbReference>
<dbReference type="GO" id="GO:0004674">
    <property type="term" value="F:protein serine/threonine kinase activity"/>
    <property type="evidence" value="ECO:0007669"/>
    <property type="project" value="UniProtKB-KW"/>
</dbReference>
<feature type="binding site" evidence="20">
    <location>
        <position position="987"/>
    </location>
    <ligand>
        <name>ATP</name>
        <dbReference type="ChEBI" id="CHEBI:30616"/>
    </ligand>
</feature>
<reference evidence="24" key="1">
    <citation type="submission" date="2023-03" db="EMBL/GenBank/DDBJ databases">
        <title>Chromosome-scale reference genome and RAD-based genetic map of yellow starthistle (Centaurea solstitialis) reveal putative structural variation and QTLs associated with invader traits.</title>
        <authorList>
            <person name="Reatini B."/>
            <person name="Cang F.A."/>
            <person name="Jiang Q."/>
            <person name="Mckibben M.T.W."/>
            <person name="Barker M.S."/>
            <person name="Rieseberg L.H."/>
            <person name="Dlugosch K.M."/>
        </authorList>
    </citation>
    <scope>NUCLEOTIDE SEQUENCE</scope>
    <source>
        <strain evidence="24">CAN-66</strain>
        <tissue evidence="24">Leaf</tissue>
    </source>
</reference>
<evidence type="ECO:0000256" key="3">
    <source>
        <dbReference type="ARBA" id="ARBA00012513"/>
    </source>
</evidence>
<keyword evidence="12" id="KW-0418">Kinase</keyword>
<evidence type="ECO:0000256" key="20">
    <source>
        <dbReference type="PROSITE-ProRule" id="PRU10141"/>
    </source>
</evidence>
<sequence length="1230" mass="137086">MNPNDQNLRSSSRRTKCKRRAEPETPLKPSFKVDVTHTGFPPQYPPDYDVEISPKGFCITITHPQAPQPGSYSQPNQPGSSSQAPQPFPYQPFPNPFMNPQFPQPQYVPNYQPIHDDDEPSDEGELSPTTQQEEHIKFYTAPHGYLRGKRLKDAMKRKEEIKAKYGLNVETSRSTSACVYRRSIGHDYALDCEADEDDTTKKQPFPTNENLWRTSRNMQNLKIGKELDQQYFSTRPFSKRLSSKHLPTSFTLLIEYGKEKSLPGKRQDKGHLTRSLDQVTALLKWKSSLHTQNNITLLPSWTHQTTVSPCSWYGISCDFEGAVSRLNLSSSGLNGTLEHLSFSSFPNLTHFDLSLNYFSGIIPSEIGHLSKLVYLDFSANQFSGIIPPEIGQLRNLVTLHLFDNQFIDGSIPQAICQMKSLSGLALYNNTISGSIPSCLGQLSKLSYIYLNLNNISGSIPNEFGNLSELEELHMENNNLTGSIPTTLVNLKKLTVLMLFENHLNGSIPTEIGKLSALEWVELQMNNLSGPIPKSLGNNQLNGSIPPSFGNLESLEKLSLSDNQFSGPIPQEMEKLKLNLIDITNNSFSGSLPDKICNGGTLEMLLVGDNNLTGRIPKSLYNCSSLIRVRFDGNQITGDLSESFGVYPHLNYINLNDNKLYGELSNNWSKCRNLTTMQMGGNRISGRIPPSLGNSPRLELLNLSSNDLVGEIPKEFGRISGLLNLYLSNNRFSGAVPMNLGSLAELSYLDLSRNKFNGRIPSSLGNCSKLFHLNLSNNEFTDEIPVQIDRLFHLSDLDLSHNSLTGEIPSSLSSLSSLVTLNLSHNQLLGYIPKTMGSMNGLWSLDISYNRLEGPIPVSKGFMNASIEGNKGLCGNVNGLQRCESKTQTANQNLKLAILISLPLLGALLFGGLLGIFIFYRRKRMPPVDEEDEHRENFFSVSTFNGRETYHRILKETEEFSEAYCIGKGGYGSVYKAKMPSGETVAVKRLHSSSEMVNRDDFLNEIRALTRIRHRNIVKLHGYCSHAQNSLLIYEYLEGGSLAKSLNNDEVAQAFDWNKRVNVIKGVAHALSYMHHDCSPPIVHRDISSKNILLDAECEACVSDFGTSKILNPESSNWSNLAGTYGYLAPELGCSMKVTEKCDVYSFGVLTLEVIKGEHPGNIIDVLSSLSTEKMELNDFLDHRLAVPNPKMKKIVTSILVIAIRCVNSNPEIRPTMYDVSQKITCFISDK</sequence>
<feature type="compositionally biased region" description="Pro residues" evidence="21">
    <location>
        <begin position="86"/>
        <end position="97"/>
    </location>
</feature>
<dbReference type="Pfam" id="PF08263">
    <property type="entry name" value="LRRNT_2"/>
    <property type="match status" value="1"/>
</dbReference>
<dbReference type="Gene3D" id="3.30.200.20">
    <property type="entry name" value="Phosphorylase Kinase, domain 1"/>
    <property type="match status" value="1"/>
</dbReference>
<evidence type="ECO:0000256" key="12">
    <source>
        <dbReference type="ARBA" id="ARBA00022777"/>
    </source>
</evidence>
<dbReference type="PANTHER" id="PTHR48053">
    <property type="entry name" value="LEUCINE RICH REPEAT FAMILY PROTEIN, EXPRESSED"/>
    <property type="match status" value="1"/>
</dbReference>
<dbReference type="SMART" id="SM00369">
    <property type="entry name" value="LRR_TYP"/>
    <property type="match status" value="8"/>
</dbReference>
<keyword evidence="17" id="KW-0325">Glycoprotein</keyword>
<evidence type="ECO:0000256" key="16">
    <source>
        <dbReference type="ARBA" id="ARBA00023170"/>
    </source>
</evidence>
<dbReference type="PROSITE" id="PS00107">
    <property type="entry name" value="PROTEIN_KINASE_ATP"/>
    <property type="match status" value="1"/>
</dbReference>
<dbReference type="GO" id="GO:0051707">
    <property type="term" value="P:response to other organism"/>
    <property type="evidence" value="ECO:0007669"/>
    <property type="project" value="UniProtKB-ARBA"/>
</dbReference>
<evidence type="ECO:0000313" key="24">
    <source>
        <dbReference type="EMBL" id="KAJ9546115.1"/>
    </source>
</evidence>
<evidence type="ECO:0000256" key="2">
    <source>
        <dbReference type="ARBA" id="ARBA00004479"/>
    </source>
</evidence>
<keyword evidence="8 22" id="KW-0812">Transmembrane</keyword>
<evidence type="ECO:0000313" key="25">
    <source>
        <dbReference type="Proteomes" id="UP001172457"/>
    </source>
</evidence>
<feature type="compositionally biased region" description="Low complexity" evidence="21">
    <location>
        <begin position="98"/>
        <end position="107"/>
    </location>
</feature>
<dbReference type="InterPro" id="IPR008266">
    <property type="entry name" value="Tyr_kinase_AS"/>
</dbReference>
<keyword evidence="11 20" id="KW-0547">Nucleotide-binding</keyword>
<evidence type="ECO:0000256" key="13">
    <source>
        <dbReference type="ARBA" id="ARBA00022840"/>
    </source>
</evidence>
<evidence type="ECO:0000256" key="5">
    <source>
        <dbReference type="ARBA" id="ARBA00022553"/>
    </source>
</evidence>
<accession>A0AA38T129</accession>
<evidence type="ECO:0000256" key="6">
    <source>
        <dbReference type="ARBA" id="ARBA00022614"/>
    </source>
</evidence>
<keyword evidence="4" id="KW-0723">Serine/threonine-protein kinase</keyword>
<keyword evidence="25" id="KW-1185">Reference proteome</keyword>
<dbReference type="Gene3D" id="1.10.510.10">
    <property type="entry name" value="Transferase(Phosphotransferase) domain 1"/>
    <property type="match status" value="1"/>
</dbReference>
<feature type="region of interest" description="Disordered" evidence="21">
    <location>
        <begin position="1"/>
        <end position="133"/>
    </location>
</feature>
<evidence type="ECO:0000256" key="4">
    <source>
        <dbReference type="ARBA" id="ARBA00022527"/>
    </source>
</evidence>
<dbReference type="FunFam" id="3.80.10.10:FF:000400">
    <property type="entry name" value="Nuclear pore complex protein NUP107"/>
    <property type="match status" value="1"/>
</dbReference>
<dbReference type="Pfam" id="PF07714">
    <property type="entry name" value="PK_Tyr_Ser-Thr"/>
    <property type="match status" value="1"/>
</dbReference>
<dbReference type="InterPro" id="IPR001611">
    <property type="entry name" value="Leu-rich_rpt"/>
</dbReference>
<keyword evidence="15 22" id="KW-0472">Membrane</keyword>
<evidence type="ECO:0000256" key="21">
    <source>
        <dbReference type="SAM" id="MobiDB-lite"/>
    </source>
</evidence>
<dbReference type="FunFam" id="3.80.10.10:FF:000177">
    <property type="entry name" value="Leucine-rich repeat receptor-like serine/threonine-protein kinase At1g17230"/>
    <property type="match status" value="1"/>
</dbReference>
<evidence type="ECO:0000256" key="14">
    <source>
        <dbReference type="ARBA" id="ARBA00022989"/>
    </source>
</evidence>
<keyword evidence="16" id="KW-0675">Receptor</keyword>
<dbReference type="InterPro" id="IPR000719">
    <property type="entry name" value="Prot_kinase_dom"/>
</dbReference>
<dbReference type="Pfam" id="PF13855">
    <property type="entry name" value="LRR_8"/>
    <property type="match status" value="2"/>
</dbReference>
<comment type="catalytic activity">
    <reaction evidence="19">
        <text>L-seryl-[protein] + ATP = O-phospho-L-seryl-[protein] + ADP + H(+)</text>
        <dbReference type="Rhea" id="RHEA:17989"/>
        <dbReference type="Rhea" id="RHEA-COMP:9863"/>
        <dbReference type="Rhea" id="RHEA-COMP:11604"/>
        <dbReference type="ChEBI" id="CHEBI:15378"/>
        <dbReference type="ChEBI" id="CHEBI:29999"/>
        <dbReference type="ChEBI" id="CHEBI:30616"/>
        <dbReference type="ChEBI" id="CHEBI:83421"/>
        <dbReference type="ChEBI" id="CHEBI:456216"/>
        <dbReference type="EC" id="2.7.11.1"/>
    </reaction>
</comment>
<evidence type="ECO:0000256" key="8">
    <source>
        <dbReference type="ARBA" id="ARBA00022692"/>
    </source>
</evidence>
<evidence type="ECO:0000256" key="17">
    <source>
        <dbReference type="ARBA" id="ARBA00023180"/>
    </source>
</evidence>
<feature type="compositionally biased region" description="Acidic residues" evidence="21">
    <location>
        <begin position="116"/>
        <end position="125"/>
    </location>
</feature>
<dbReference type="Pfam" id="PF00560">
    <property type="entry name" value="LRR_1"/>
    <property type="match status" value="7"/>
</dbReference>
<keyword evidence="10" id="KW-0677">Repeat</keyword>
<dbReference type="EMBL" id="JARYMX010000006">
    <property type="protein sequence ID" value="KAJ9546115.1"/>
    <property type="molecule type" value="Genomic_DNA"/>
</dbReference>
<evidence type="ECO:0000256" key="15">
    <source>
        <dbReference type="ARBA" id="ARBA00023136"/>
    </source>
</evidence>
<dbReference type="InterPro" id="IPR017441">
    <property type="entry name" value="Protein_kinase_ATP_BS"/>
</dbReference>
<dbReference type="SUPFAM" id="SSF56112">
    <property type="entry name" value="Protein kinase-like (PK-like)"/>
    <property type="match status" value="1"/>
</dbReference>
<dbReference type="InterPro" id="IPR001245">
    <property type="entry name" value="Ser-Thr/Tyr_kinase_cat_dom"/>
</dbReference>
<dbReference type="InterPro" id="IPR051716">
    <property type="entry name" value="Plant_RL_S/T_kinase"/>
</dbReference>
<gene>
    <name evidence="24" type="ORF">OSB04_025822</name>
</gene>
<evidence type="ECO:0000256" key="7">
    <source>
        <dbReference type="ARBA" id="ARBA00022679"/>
    </source>
</evidence>
<evidence type="ECO:0000256" key="10">
    <source>
        <dbReference type="ARBA" id="ARBA00022737"/>
    </source>
</evidence>
<evidence type="ECO:0000259" key="23">
    <source>
        <dbReference type="PROSITE" id="PS50011"/>
    </source>
</evidence>
<feature type="transmembrane region" description="Helical" evidence="22">
    <location>
        <begin position="895"/>
        <end position="919"/>
    </location>
</feature>
<dbReference type="Gene3D" id="3.80.10.10">
    <property type="entry name" value="Ribonuclease Inhibitor"/>
    <property type="match status" value="3"/>
</dbReference>
<keyword evidence="13 20" id="KW-0067">ATP-binding</keyword>
<dbReference type="GO" id="GO:0005524">
    <property type="term" value="F:ATP binding"/>
    <property type="evidence" value="ECO:0007669"/>
    <property type="project" value="UniProtKB-UniRule"/>
</dbReference>
<dbReference type="FunFam" id="3.80.10.10:FF:000719">
    <property type="entry name" value="MDIS1-interacting receptor like kinase 2 isoform A"/>
    <property type="match status" value="1"/>
</dbReference>
<dbReference type="InterPro" id="IPR003591">
    <property type="entry name" value="Leu-rich_rpt_typical-subtyp"/>
</dbReference>
<dbReference type="PANTHER" id="PTHR48053:SF163">
    <property type="entry name" value="MDIS1-INTERACTING RECEPTOR LIKE KINASE 2-LIKE"/>
    <property type="match status" value="1"/>
</dbReference>
<keyword evidence="14 22" id="KW-1133">Transmembrane helix</keyword>
<keyword evidence="6" id="KW-0433">Leucine-rich repeat</keyword>
<feature type="domain" description="Protein kinase" evidence="23">
    <location>
        <begin position="959"/>
        <end position="1227"/>
    </location>
</feature>
<protein>
    <recommendedName>
        <fullName evidence="3">non-specific serine/threonine protein kinase</fullName>
        <ecNumber evidence="3">2.7.11.1</ecNumber>
    </recommendedName>
</protein>
<dbReference type="AlphaFoldDB" id="A0AA38T129"/>
<dbReference type="FunFam" id="3.30.200.20:FF:000309">
    <property type="entry name" value="Leucine-rich repeat receptor protein kinase MSP1"/>
    <property type="match status" value="1"/>
</dbReference>
<dbReference type="InterPro" id="IPR011009">
    <property type="entry name" value="Kinase-like_dom_sf"/>
</dbReference>
<dbReference type="GO" id="GO:0005886">
    <property type="term" value="C:plasma membrane"/>
    <property type="evidence" value="ECO:0007669"/>
    <property type="project" value="UniProtKB-SubCell"/>
</dbReference>
<dbReference type="SUPFAM" id="SSF52058">
    <property type="entry name" value="L domain-like"/>
    <property type="match status" value="1"/>
</dbReference>
<dbReference type="PROSITE" id="PS50011">
    <property type="entry name" value="PROTEIN_KINASE_DOM"/>
    <property type="match status" value="1"/>
</dbReference>
<evidence type="ECO:0000256" key="11">
    <source>
        <dbReference type="ARBA" id="ARBA00022741"/>
    </source>
</evidence>
<feature type="compositionally biased region" description="Polar residues" evidence="21">
    <location>
        <begin position="62"/>
        <end position="84"/>
    </location>
</feature>
<evidence type="ECO:0000256" key="18">
    <source>
        <dbReference type="ARBA" id="ARBA00047899"/>
    </source>
</evidence>
<proteinExistence type="predicted"/>